<organism evidence="2 3">
    <name type="scientific">Thalassospira profundimaris</name>
    <dbReference type="NCBI Taxonomy" id="502049"/>
    <lineage>
        <taxon>Bacteria</taxon>
        <taxon>Pseudomonadati</taxon>
        <taxon>Pseudomonadota</taxon>
        <taxon>Alphaproteobacteria</taxon>
        <taxon>Rhodospirillales</taxon>
        <taxon>Thalassospiraceae</taxon>
        <taxon>Thalassospira</taxon>
    </lineage>
</organism>
<keyword evidence="1" id="KW-0812">Transmembrane</keyword>
<dbReference type="EMBL" id="JPWH01000021">
    <property type="protein sequence ID" value="RCK44215.1"/>
    <property type="molecule type" value="Genomic_DNA"/>
</dbReference>
<sequence>MFDFSFRILAWGPEKSAVSWSPDDPDSHQRQPVGAFQVRARTYAIFTVVALGAAGYFALPYTPIPGYVDAFTARVSALTGFGADRIRSRVLPDMEKRLKDANIAVGAPVYLRAFTADHEIEVWLRGDHRYSEIQDATFCKDAETGNASFQTPPPGAYTISREDLSPNSPNNVELTLTPLPDDDAPSPARATITYSLHGNCANGPGIALKNSDIEQIYLLVDAALRAGQPSVPVHIFEKPYAMDDSGTLSQDTTGNSPAPGLYDVYAAFERTRIPPEIHKTDGRYQVDPAN</sequence>
<name>A0A367WRW6_9PROT</name>
<evidence type="ECO:0000313" key="3">
    <source>
        <dbReference type="Proteomes" id="UP000252517"/>
    </source>
</evidence>
<gene>
    <name evidence="2" type="ORF">TH25_20135</name>
</gene>
<comment type="caution">
    <text evidence="2">The sequence shown here is derived from an EMBL/GenBank/DDBJ whole genome shotgun (WGS) entry which is preliminary data.</text>
</comment>
<evidence type="ECO:0000313" key="2">
    <source>
        <dbReference type="EMBL" id="RCK44215.1"/>
    </source>
</evidence>
<keyword evidence="1" id="KW-0472">Membrane</keyword>
<evidence type="ECO:0000256" key="1">
    <source>
        <dbReference type="SAM" id="Phobius"/>
    </source>
</evidence>
<protein>
    <submittedName>
        <fullName evidence="2">Uncharacterized protein</fullName>
    </submittedName>
</protein>
<dbReference type="Proteomes" id="UP000252517">
    <property type="component" value="Unassembled WGS sequence"/>
</dbReference>
<proteinExistence type="predicted"/>
<accession>A0A367WRW6</accession>
<feature type="transmembrane region" description="Helical" evidence="1">
    <location>
        <begin position="40"/>
        <end position="59"/>
    </location>
</feature>
<reference evidence="2 3" key="1">
    <citation type="submission" date="2014-07" db="EMBL/GenBank/DDBJ databases">
        <title>Draft genome sequence of Thalassospira profundimaris S25-3-2.</title>
        <authorList>
            <person name="Lai Q."/>
            <person name="Shao Z."/>
        </authorList>
    </citation>
    <scope>NUCLEOTIDE SEQUENCE [LARGE SCALE GENOMIC DNA]</scope>
    <source>
        <strain evidence="2 3">S25-3-2</strain>
    </source>
</reference>
<keyword evidence="1" id="KW-1133">Transmembrane helix</keyword>
<dbReference type="AlphaFoldDB" id="A0A367WRW6"/>